<evidence type="ECO:0000259" key="1">
    <source>
        <dbReference type="Pfam" id="PF03050"/>
    </source>
</evidence>
<dbReference type="AlphaFoldDB" id="A0A9E7PML2"/>
<dbReference type="GeneID" id="74306517"/>
<sequence length="378" mass="44557">MESEKYIRRQVFDTPPVDPRITEFRAEVKYCPKCGRRIVGPFPENVNQTVQYGDNLKTNALYIKNQIFTSYEKEKTYFIDQHCISISPATIIAFEKNAHTTLNKFEYDLREELIKSSVLNADETGLRVIGERWWLHSIGNEHLTLYAVHPKRGSVATDEMGVLPQYDGVLVHDFWVGYSKYNCTHSYCNAHIMRELNGVWEGYKQNWAKDMIDLYKQIYHYIFIEDKKDPLELEKFRIKYMKIIESGFKENPPPAEKKAGQRGRVKNSKPFNLLVRLRDYEEDILRFMYNSLVPFTNNLAERDVRMMKVQQKISGTFRSIAGAERFCRIRSYISTVRKCGKSVFGALKRLFQGNPYRVQELIGRIVTNLFYLEYTHYY</sequence>
<dbReference type="Pfam" id="PF03050">
    <property type="entry name" value="DDE_Tnp_IS66"/>
    <property type="match status" value="1"/>
</dbReference>
<dbReference type="InterPro" id="IPR052344">
    <property type="entry name" value="Transposase-related"/>
</dbReference>
<dbReference type="PANTHER" id="PTHR33678">
    <property type="entry name" value="BLL1576 PROTEIN"/>
    <property type="match status" value="1"/>
</dbReference>
<dbReference type="RefSeq" id="WP_257743146.1">
    <property type="nucleotide sequence ID" value="NZ_CP096115.1"/>
</dbReference>
<dbReference type="EMBL" id="CP096115">
    <property type="protein sequence ID" value="UUX93005.1"/>
    <property type="molecule type" value="Genomic_DNA"/>
</dbReference>
<evidence type="ECO:0000313" key="2">
    <source>
        <dbReference type="EMBL" id="UUX93005.1"/>
    </source>
</evidence>
<proteinExistence type="predicted"/>
<dbReference type="KEGG" id="mend:L6E24_02440"/>
<dbReference type="PANTHER" id="PTHR33678:SF1">
    <property type="entry name" value="BLL1576 PROTEIN"/>
    <property type="match status" value="1"/>
</dbReference>
<dbReference type="InterPro" id="IPR004291">
    <property type="entry name" value="Transposase_IS66_central"/>
</dbReference>
<keyword evidence="3" id="KW-1185">Reference proteome</keyword>
<dbReference type="NCBIfam" id="NF033517">
    <property type="entry name" value="transpos_IS66"/>
    <property type="match status" value="1"/>
</dbReference>
<gene>
    <name evidence="2" type="ORF">L6E24_02440</name>
</gene>
<evidence type="ECO:0000313" key="3">
    <source>
        <dbReference type="Proteomes" id="UP001060368"/>
    </source>
</evidence>
<feature type="domain" description="Transposase IS66 central" evidence="1">
    <location>
        <begin position="51"/>
        <end position="324"/>
    </location>
</feature>
<dbReference type="Proteomes" id="UP001060368">
    <property type="component" value="Chromosome"/>
</dbReference>
<organism evidence="2 3">
    <name type="scientific">Methanoplanus endosymbiosus</name>
    <dbReference type="NCBI Taxonomy" id="33865"/>
    <lineage>
        <taxon>Archaea</taxon>
        <taxon>Methanobacteriati</taxon>
        <taxon>Methanobacteriota</taxon>
        <taxon>Stenosarchaea group</taxon>
        <taxon>Methanomicrobia</taxon>
        <taxon>Methanomicrobiales</taxon>
        <taxon>Methanomicrobiaceae</taxon>
        <taxon>Methanoplanus</taxon>
    </lineage>
</organism>
<name>A0A9E7PML2_9EURY</name>
<reference evidence="2" key="1">
    <citation type="submission" date="2022-04" db="EMBL/GenBank/DDBJ databases">
        <title>Complete genome of Methanoplanus endosymbiosus DSM 3599.</title>
        <authorList>
            <person name="Chen S.-C."/>
            <person name="You Y.-T."/>
            <person name="Zhou Y.-Z."/>
            <person name="Lai M.-C."/>
        </authorList>
    </citation>
    <scope>NUCLEOTIDE SEQUENCE</scope>
    <source>
        <strain evidence="2">DSM 3599</strain>
    </source>
</reference>
<protein>
    <submittedName>
        <fullName evidence="2">IS66 family transposase</fullName>
    </submittedName>
</protein>
<accession>A0A9E7PML2</accession>